<dbReference type="eggNOG" id="COG2089">
    <property type="taxonomic scope" value="Bacteria"/>
</dbReference>
<dbReference type="PROSITE" id="PS50844">
    <property type="entry name" value="AFP_LIKE"/>
    <property type="match status" value="1"/>
</dbReference>
<feature type="domain" description="AFP-like" evidence="1">
    <location>
        <begin position="294"/>
        <end position="351"/>
    </location>
</feature>
<dbReference type="GO" id="GO:0047444">
    <property type="term" value="F:N-acylneuraminate-9-phosphate synthase activity"/>
    <property type="evidence" value="ECO:0007669"/>
    <property type="project" value="TreeGrafter"/>
</dbReference>
<dbReference type="InterPro" id="IPR006190">
    <property type="entry name" value="SAF_AFP_Neu5Ac"/>
</dbReference>
<dbReference type="Pfam" id="PF08666">
    <property type="entry name" value="SAF"/>
    <property type="match status" value="1"/>
</dbReference>
<dbReference type="InterPro" id="IPR013974">
    <property type="entry name" value="SAF"/>
</dbReference>
<dbReference type="InterPro" id="IPR013785">
    <property type="entry name" value="Aldolase_TIM"/>
</dbReference>
<dbReference type="SUPFAM" id="SSF51269">
    <property type="entry name" value="AFP III-like domain"/>
    <property type="match status" value="1"/>
</dbReference>
<protein>
    <submittedName>
        <fullName evidence="2">Putative N-acetylneuraminate synthase</fullName>
    </submittedName>
</protein>
<dbReference type="RefSeq" id="WP_013182050.1">
    <property type="nucleotide sequence ID" value="NC_014225.1"/>
</dbReference>
<evidence type="ECO:0000313" key="3">
    <source>
        <dbReference type="Proteomes" id="UP000001505"/>
    </source>
</evidence>
<dbReference type="OrthoDB" id="9814210at2"/>
<dbReference type="EMBL" id="CP001928">
    <property type="protein sequence ID" value="ADI38336.1"/>
    <property type="molecule type" value="Genomic_DNA"/>
</dbReference>
<evidence type="ECO:0000259" key="1">
    <source>
        <dbReference type="PROSITE" id="PS50844"/>
    </source>
</evidence>
<dbReference type="Gene3D" id="3.20.20.70">
    <property type="entry name" value="Aldolase class I"/>
    <property type="match status" value="1"/>
</dbReference>
<dbReference type="Proteomes" id="UP000001505">
    <property type="component" value="Chromosome"/>
</dbReference>
<dbReference type="STRING" id="716544.wcw_0976"/>
<sequence length="351" mass="39128">MMDLQLTHIQLPNGRILGRGYPTYIIAEIGSNHDGDLGRAKMLIQKAKQAGADAAKFQSFQVENLINQTCLTNQHWGPDPAWDALEKLSMPYEWHAALKEEADHVGIDFIATPFDIERLHWLIDLGVPAIKIASGDLTYHELLKEAGKSGRPLLLATGHATLSEVDRGLKVLWEVGCKDIVLMHCTSAYPTNVEDSNIRAMTSMQHSFQAQVGYSDHSPGITVPIAAVSLGATVIEKHFTDDPARQGPDHSFAMDFDNFSHMVDQIRQLEKALAGGSKFPQEVEEIERVMARRAIYANRHISQGTKLSRDLVKIVRHNYPEGISADEWNFVCGRSVVKDIEPGELITWRMV</sequence>
<gene>
    <name evidence="2" type="primary">neuB</name>
    <name evidence="2" type="ordered locus">wcw_0976</name>
</gene>
<name>D6YW25_WADCW</name>
<dbReference type="Pfam" id="PF03102">
    <property type="entry name" value="NeuB"/>
    <property type="match status" value="1"/>
</dbReference>
<reference evidence="2 3" key="1">
    <citation type="journal article" date="2010" name="PLoS ONE">
        <title>The Waddlia genome: a window into chlamydial biology.</title>
        <authorList>
            <person name="Bertelli C."/>
            <person name="Collyn F."/>
            <person name="Croxatto A."/>
            <person name="Ruckert C."/>
            <person name="Polkinghorne A."/>
            <person name="Kebbi-Beghdadi C."/>
            <person name="Goesmann A."/>
            <person name="Vaughan L."/>
            <person name="Greub G."/>
        </authorList>
    </citation>
    <scope>NUCLEOTIDE SEQUENCE [LARGE SCALE GENOMIC DNA]</scope>
    <source>
        <strain evidence="3">ATCC VR-1470 / WSU 86-1044</strain>
    </source>
</reference>
<dbReference type="InterPro" id="IPR051690">
    <property type="entry name" value="PseI-like"/>
</dbReference>
<dbReference type="HOGENOM" id="CLU_040465_0_0_0"/>
<organism evidence="2 3">
    <name type="scientific">Waddlia chondrophila (strain ATCC VR-1470 / WSU 86-1044)</name>
    <dbReference type="NCBI Taxonomy" id="716544"/>
    <lineage>
        <taxon>Bacteria</taxon>
        <taxon>Pseudomonadati</taxon>
        <taxon>Chlamydiota</taxon>
        <taxon>Chlamydiia</taxon>
        <taxon>Parachlamydiales</taxon>
        <taxon>Waddliaceae</taxon>
        <taxon>Waddlia</taxon>
    </lineage>
</organism>
<dbReference type="CDD" id="cd11615">
    <property type="entry name" value="SAF_NeuB_like"/>
    <property type="match status" value="1"/>
</dbReference>
<evidence type="ECO:0000313" key="2">
    <source>
        <dbReference type="EMBL" id="ADI38336.1"/>
    </source>
</evidence>
<dbReference type="SUPFAM" id="SSF51569">
    <property type="entry name" value="Aldolase"/>
    <property type="match status" value="1"/>
</dbReference>
<proteinExistence type="predicted"/>
<dbReference type="PANTHER" id="PTHR42966">
    <property type="entry name" value="N-ACETYLNEURAMINATE SYNTHASE"/>
    <property type="match status" value="1"/>
</dbReference>
<dbReference type="InterPro" id="IPR013132">
    <property type="entry name" value="PseI/NeuA/B-like_N"/>
</dbReference>
<dbReference type="AlphaFoldDB" id="D6YW25"/>
<dbReference type="PANTHER" id="PTHR42966:SF1">
    <property type="entry name" value="SIALIC ACID SYNTHASE"/>
    <property type="match status" value="1"/>
</dbReference>
<dbReference type="GO" id="GO:0016051">
    <property type="term" value="P:carbohydrate biosynthetic process"/>
    <property type="evidence" value="ECO:0007669"/>
    <property type="project" value="InterPro"/>
</dbReference>
<accession>D6YW25</accession>
<dbReference type="KEGG" id="wch:wcw_0976"/>
<keyword evidence="3" id="KW-1185">Reference proteome</keyword>
<dbReference type="InterPro" id="IPR057736">
    <property type="entry name" value="SAF_PseI/NeuA/NeuB"/>
</dbReference>
<dbReference type="InterPro" id="IPR036732">
    <property type="entry name" value="AFP_Neu5c_C_sf"/>
</dbReference>
<dbReference type="Gene3D" id="3.90.1210.10">
    <property type="entry name" value="Antifreeze-like/N-acetylneuraminic acid synthase C-terminal domain"/>
    <property type="match status" value="1"/>
</dbReference>